<dbReference type="EMBL" id="JAGMWT010000008">
    <property type="protein sequence ID" value="KAH7123919.1"/>
    <property type="molecule type" value="Genomic_DNA"/>
</dbReference>
<dbReference type="InterPro" id="IPR018851">
    <property type="entry name" value="Borealin_N"/>
</dbReference>
<feature type="domain" description="Borealin N-terminal" evidence="2">
    <location>
        <begin position="16"/>
        <end position="65"/>
    </location>
</feature>
<feature type="compositionally biased region" description="Low complexity" evidence="1">
    <location>
        <begin position="179"/>
        <end position="202"/>
    </location>
</feature>
<evidence type="ECO:0000313" key="3">
    <source>
        <dbReference type="EMBL" id="KAH7123919.1"/>
    </source>
</evidence>
<dbReference type="AlphaFoldDB" id="A0A9P9ILR3"/>
<feature type="compositionally biased region" description="Low complexity" evidence="1">
    <location>
        <begin position="80"/>
        <end position="143"/>
    </location>
</feature>
<gene>
    <name evidence="3" type="ORF">B0J11DRAFT_530223</name>
</gene>
<sequence>MSRGGLSDEAKATIRANLELELNARKEKLLAMCEAQVASLRSRLERRINRVPTNKRNMKIMDLINASVPAKPTAAKKEAVAPAPANTRRARPAAQTAPPAAAPAPRAAPVSASAPAPRRVTSKTTTTAKQTTTTAKTVVAKPTRGVKRTSDEISGEDKENSGDMGRPLPKLRMAKRVKAPTTTATTTTAAPATTRPARATRAASKKVDVAPQVLSPKTNNARPAPQTRTRRPR</sequence>
<comment type="caution">
    <text evidence="3">The sequence shown here is derived from an EMBL/GenBank/DDBJ whole genome shotgun (WGS) entry which is preliminary data.</text>
</comment>
<proteinExistence type="predicted"/>
<protein>
    <recommendedName>
        <fullName evidence="2">Borealin N-terminal domain-containing protein</fullName>
    </recommendedName>
</protein>
<accession>A0A9P9ILR3</accession>
<evidence type="ECO:0000259" key="2">
    <source>
        <dbReference type="Pfam" id="PF10444"/>
    </source>
</evidence>
<feature type="region of interest" description="Disordered" evidence="1">
    <location>
        <begin position="70"/>
        <end position="233"/>
    </location>
</feature>
<dbReference type="OrthoDB" id="2392550at2759"/>
<evidence type="ECO:0000313" key="4">
    <source>
        <dbReference type="Proteomes" id="UP000700596"/>
    </source>
</evidence>
<keyword evidence="4" id="KW-1185">Reference proteome</keyword>
<evidence type="ECO:0000256" key="1">
    <source>
        <dbReference type="SAM" id="MobiDB-lite"/>
    </source>
</evidence>
<feature type="compositionally biased region" description="Basic and acidic residues" evidence="1">
    <location>
        <begin position="148"/>
        <end position="161"/>
    </location>
</feature>
<name>A0A9P9ILR3_9PLEO</name>
<reference evidence="3" key="1">
    <citation type="journal article" date="2021" name="Nat. Commun.">
        <title>Genetic determinants of endophytism in the Arabidopsis root mycobiome.</title>
        <authorList>
            <person name="Mesny F."/>
            <person name="Miyauchi S."/>
            <person name="Thiergart T."/>
            <person name="Pickel B."/>
            <person name="Atanasova L."/>
            <person name="Karlsson M."/>
            <person name="Huettel B."/>
            <person name="Barry K.W."/>
            <person name="Haridas S."/>
            <person name="Chen C."/>
            <person name="Bauer D."/>
            <person name="Andreopoulos W."/>
            <person name="Pangilinan J."/>
            <person name="LaButti K."/>
            <person name="Riley R."/>
            <person name="Lipzen A."/>
            <person name="Clum A."/>
            <person name="Drula E."/>
            <person name="Henrissat B."/>
            <person name="Kohler A."/>
            <person name="Grigoriev I.V."/>
            <person name="Martin F.M."/>
            <person name="Hacquard S."/>
        </authorList>
    </citation>
    <scope>NUCLEOTIDE SEQUENCE</scope>
    <source>
        <strain evidence="3">MPI-CAGE-CH-0243</strain>
    </source>
</reference>
<dbReference type="Pfam" id="PF10444">
    <property type="entry name" value="Nbl1_Borealin_N"/>
    <property type="match status" value="1"/>
</dbReference>
<dbReference type="Proteomes" id="UP000700596">
    <property type="component" value="Unassembled WGS sequence"/>
</dbReference>
<organism evidence="3 4">
    <name type="scientific">Dendryphion nanum</name>
    <dbReference type="NCBI Taxonomy" id="256645"/>
    <lineage>
        <taxon>Eukaryota</taxon>
        <taxon>Fungi</taxon>
        <taxon>Dikarya</taxon>
        <taxon>Ascomycota</taxon>
        <taxon>Pezizomycotina</taxon>
        <taxon>Dothideomycetes</taxon>
        <taxon>Pleosporomycetidae</taxon>
        <taxon>Pleosporales</taxon>
        <taxon>Torulaceae</taxon>
        <taxon>Dendryphion</taxon>
    </lineage>
</organism>